<feature type="non-terminal residue" evidence="1">
    <location>
        <position position="107"/>
    </location>
</feature>
<organism evidence="1 2">
    <name type="scientific">Cellulomonas septica</name>
    <dbReference type="NCBI Taxonomy" id="285080"/>
    <lineage>
        <taxon>Bacteria</taxon>
        <taxon>Bacillati</taxon>
        <taxon>Actinomycetota</taxon>
        <taxon>Actinomycetes</taxon>
        <taxon>Micrococcales</taxon>
        <taxon>Cellulomonadaceae</taxon>
        <taxon>Cellulomonas</taxon>
    </lineage>
</organism>
<dbReference type="EMBL" id="JAAXOY010000193">
    <property type="protein sequence ID" value="NKY39688.1"/>
    <property type="molecule type" value="Genomic_DNA"/>
</dbReference>
<dbReference type="RefSeq" id="WP_210728362.1">
    <property type="nucleotide sequence ID" value="NZ_JAAXOY010000193.1"/>
</dbReference>
<protein>
    <submittedName>
        <fullName evidence="1">Uncharacterized protein</fullName>
    </submittedName>
</protein>
<keyword evidence="2" id="KW-1185">Reference proteome</keyword>
<proteinExistence type="predicted"/>
<sequence length="107" mass="11016">MRTLLGVLHTALFGRAGNAMRPGLFGRARGPGPAVNPGLVGRFLQLLVGRVRQVRQQALLGTAQAPVVPAVPVAPVPAAPVAPMVSAAIVAAAMRWPTLRRIATSLG</sequence>
<gene>
    <name evidence="1" type="ORF">HGA02_09155</name>
</gene>
<evidence type="ECO:0000313" key="2">
    <source>
        <dbReference type="Proteomes" id="UP000777774"/>
    </source>
</evidence>
<accession>A0ABX1JZC6</accession>
<name>A0ABX1JZC6_9CELL</name>
<reference evidence="1 2" key="1">
    <citation type="submission" date="2020-04" db="EMBL/GenBank/DDBJ databases">
        <title>MicrobeNet Type strains.</title>
        <authorList>
            <person name="Nicholson A.C."/>
        </authorList>
    </citation>
    <scope>NUCLEOTIDE SEQUENCE [LARGE SCALE GENOMIC DNA]</scope>
    <source>
        <strain evidence="1 2">ATCC BAA-787</strain>
    </source>
</reference>
<evidence type="ECO:0000313" key="1">
    <source>
        <dbReference type="EMBL" id="NKY39688.1"/>
    </source>
</evidence>
<dbReference type="Proteomes" id="UP000777774">
    <property type="component" value="Unassembled WGS sequence"/>
</dbReference>
<comment type="caution">
    <text evidence="1">The sequence shown here is derived from an EMBL/GenBank/DDBJ whole genome shotgun (WGS) entry which is preliminary data.</text>
</comment>